<dbReference type="STRING" id="1448318.A0A319F163"/>
<dbReference type="InterPro" id="IPR000330">
    <property type="entry name" value="SNF2_N"/>
</dbReference>
<name>A0A319F163_ASPSB</name>
<proteinExistence type="predicted"/>
<dbReference type="Gene3D" id="3.40.50.10810">
    <property type="entry name" value="Tandem AAA-ATPase domain"/>
    <property type="match status" value="1"/>
</dbReference>
<evidence type="ECO:0000256" key="1">
    <source>
        <dbReference type="ARBA" id="ARBA00022741"/>
    </source>
</evidence>
<sequence length="191" mass="21050">MKEPADSGSQYSQALPSDEGHYMKTIHSRAHQVVTALDADHVWILSATPLFNRVTDLGGYVVLLWPKLACTIRRGDRKNNECEGARVGYHVLPPVLDQIALCRRLGDRMVVDGEALYKAGPAKDKDAGGAGRVDWGVLRLLGLIAFNPRLYRLLKFESGKSKSKHEDDQTWATRIAERLEAPNKGSPSSTG</sequence>
<reference evidence="4 5" key="1">
    <citation type="submission" date="2018-02" db="EMBL/GenBank/DDBJ databases">
        <title>The genomes of Aspergillus section Nigri reveals drivers in fungal speciation.</title>
        <authorList>
            <consortium name="DOE Joint Genome Institute"/>
            <person name="Vesth T.C."/>
            <person name="Nybo J."/>
            <person name="Theobald S."/>
            <person name="Brandl J."/>
            <person name="Frisvad J.C."/>
            <person name="Nielsen K.F."/>
            <person name="Lyhne E.K."/>
            <person name="Kogle M.E."/>
            <person name="Kuo A."/>
            <person name="Riley R."/>
            <person name="Clum A."/>
            <person name="Nolan M."/>
            <person name="Lipzen A."/>
            <person name="Salamov A."/>
            <person name="Henrissat B."/>
            <person name="Wiebenga A."/>
            <person name="De vries R.P."/>
            <person name="Grigoriev I.V."/>
            <person name="Mortensen U.H."/>
            <person name="Andersen M.R."/>
            <person name="Baker S.E."/>
        </authorList>
    </citation>
    <scope>NUCLEOTIDE SEQUENCE [LARGE SCALE GENOMIC DNA]</scope>
    <source>
        <strain evidence="4 5">CBS 121057</strain>
    </source>
</reference>
<protein>
    <recommendedName>
        <fullName evidence="3">SNF2 N-terminal domain-containing protein</fullName>
    </recommendedName>
</protein>
<dbReference type="GO" id="GO:0005524">
    <property type="term" value="F:ATP binding"/>
    <property type="evidence" value="ECO:0007669"/>
    <property type="project" value="InterPro"/>
</dbReference>
<dbReference type="AlphaFoldDB" id="A0A319F163"/>
<dbReference type="InterPro" id="IPR027417">
    <property type="entry name" value="P-loop_NTPase"/>
</dbReference>
<dbReference type="OrthoDB" id="4507000at2759"/>
<keyword evidence="1" id="KW-0547">Nucleotide-binding</keyword>
<evidence type="ECO:0000313" key="4">
    <source>
        <dbReference type="EMBL" id="PYI11434.1"/>
    </source>
</evidence>
<dbReference type="Proteomes" id="UP000248423">
    <property type="component" value="Unassembled WGS sequence"/>
</dbReference>
<dbReference type="Pfam" id="PF00176">
    <property type="entry name" value="SNF2-rel_dom"/>
    <property type="match status" value="1"/>
</dbReference>
<dbReference type="EMBL" id="KZ826318">
    <property type="protein sequence ID" value="PYI11434.1"/>
    <property type="molecule type" value="Genomic_DNA"/>
</dbReference>
<evidence type="ECO:0000313" key="5">
    <source>
        <dbReference type="Proteomes" id="UP000248423"/>
    </source>
</evidence>
<dbReference type="InterPro" id="IPR038718">
    <property type="entry name" value="SNF2-like_sf"/>
</dbReference>
<evidence type="ECO:0000259" key="3">
    <source>
        <dbReference type="Pfam" id="PF00176"/>
    </source>
</evidence>
<gene>
    <name evidence="4" type="ORF">BO78DRAFT_413898</name>
</gene>
<keyword evidence="5" id="KW-1185">Reference proteome</keyword>
<evidence type="ECO:0000256" key="2">
    <source>
        <dbReference type="ARBA" id="ARBA00022840"/>
    </source>
</evidence>
<dbReference type="SUPFAM" id="SSF52540">
    <property type="entry name" value="P-loop containing nucleoside triphosphate hydrolases"/>
    <property type="match status" value="1"/>
</dbReference>
<organism evidence="4 5">
    <name type="scientific">Aspergillus sclerotiicarbonarius (strain CBS 121057 / IBT 28362)</name>
    <dbReference type="NCBI Taxonomy" id="1448318"/>
    <lineage>
        <taxon>Eukaryota</taxon>
        <taxon>Fungi</taxon>
        <taxon>Dikarya</taxon>
        <taxon>Ascomycota</taxon>
        <taxon>Pezizomycotina</taxon>
        <taxon>Eurotiomycetes</taxon>
        <taxon>Eurotiomycetidae</taxon>
        <taxon>Eurotiales</taxon>
        <taxon>Aspergillaceae</taxon>
        <taxon>Aspergillus</taxon>
        <taxon>Aspergillus subgen. Circumdati</taxon>
    </lineage>
</organism>
<keyword evidence="2" id="KW-0067">ATP-binding</keyword>
<accession>A0A319F163</accession>
<dbReference type="VEuPathDB" id="FungiDB:BO78DRAFT_413898"/>
<feature type="domain" description="SNF2 N-terminal" evidence="3">
    <location>
        <begin position="18"/>
        <end position="74"/>
    </location>
</feature>